<dbReference type="AlphaFoldDB" id="A0AAN7QKX4"/>
<evidence type="ECO:0000256" key="1">
    <source>
        <dbReference type="ARBA" id="ARBA00022801"/>
    </source>
</evidence>
<dbReference type="EMBL" id="JARPUR010000002">
    <property type="protein sequence ID" value="KAK4883008.1"/>
    <property type="molecule type" value="Genomic_DNA"/>
</dbReference>
<dbReference type="PANTHER" id="PTHR10340">
    <property type="entry name" value="SPHINGOMYELIN PHOSPHODIESTERASE"/>
    <property type="match status" value="1"/>
</dbReference>
<organism evidence="3 4">
    <name type="scientific">Aquatica leii</name>
    <dbReference type="NCBI Taxonomy" id="1421715"/>
    <lineage>
        <taxon>Eukaryota</taxon>
        <taxon>Metazoa</taxon>
        <taxon>Ecdysozoa</taxon>
        <taxon>Arthropoda</taxon>
        <taxon>Hexapoda</taxon>
        <taxon>Insecta</taxon>
        <taxon>Pterygota</taxon>
        <taxon>Neoptera</taxon>
        <taxon>Endopterygota</taxon>
        <taxon>Coleoptera</taxon>
        <taxon>Polyphaga</taxon>
        <taxon>Elateriformia</taxon>
        <taxon>Elateroidea</taxon>
        <taxon>Lampyridae</taxon>
        <taxon>Luciolinae</taxon>
        <taxon>Aquatica</taxon>
    </lineage>
</organism>
<comment type="caution">
    <text evidence="3">The sequence shown here is derived from an EMBL/GenBank/DDBJ whole genome shotgun (WGS) entry which is preliminary data.</text>
</comment>
<evidence type="ECO:0000256" key="2">
    <source>
        <dbReference type="ARBA" id="ARBA00023180"/>
    </source>
</evidence>
<proteinExistence type="predicted"/>
<sequence length="151" mass="17271">MSFFQHYGCWPSEYEGVSRAAWRPAGRFGDFSCDAPWELIESAAKSMMSRHSDNVEFVLWTGDALSHALSHQAKRIQERKQVQLLQNLTDLLGKTFSSQFVFPALGHDDPTQRKELGKMWSRWLPTDSMNTFESVAIKQQMKNSEVVIAIT</sequence>
<keyword evidence="2" id="KW-0325">Glycoprotein</keyword>
<keyword evidence="1" id="KW-0378">Hydrolase</keyword>
<evidence type="ECO:0000313" key="4">
    <source>
        <dbReference type="Proteomes" id="UP001353858"/>
    </source>
</evidence>
<keyword evidence="4" id="KW-1185">Reference proteome</keyword>
<name>A0AAN7QKX4_9COLE</name>
<dbReference type="GO" id="GO:0005615">
    <property type="term" value="C:extracellular space"/>
    <property type="evidence" value="ECO:0007669"/>
    <property type="project" value="TreeGrafter"/>
</dbReference>
<evidence type="ECO:0000313" key="3">
    <source>
        <dbReference type="EMBL" id="KAK4883008.1"/>
    </source>
</evidence>
<dbReference type="GO" id="GO:0008081">
    <property type="term" value="F:phosphoric diester hydrolase activity"/>
    <property type="evidence" value="ECO:0007669"/>
    <property type="project" value="TreeGrafter"/>
</dbReference>
<gene>
    <name evidence="3" type="ORF">RN001_006327</name>
</gene>
<dbReference type="PANTHER" id="PTHR10340:SF57">
    <property type="entry name" value="METALLOPHOS DOMAIN-CONTAINING PROTEIN"/>
    <property type="match status" value="1"/>
</dbReference>
<accession>A0AAN7QKX4</accession>
<reference evidence="4" key="1">
    <citation type="submission" date="2023-01" db="EMBL/GenBank/DDBJ databases">
        <title>Key to firefly adult light organ development and bioluminescence: homeobox transcription factors regulate luciferase expression and transportation to peroxisome.</title>
        <authorList>
            <person name="Fu X."/>
        </authorList>
    </citation>
    <scope>NUCLEOTIDE SEQUENCE [LARGE SCALE GENOMIC DNA]</scope>
</reference>
<protein>
    <submittedName>
        <fullName evidence="3">Uncharacterized protein</fullName>
    </submittedName>
</protein>
<dbReference type="Proteomes" id="UP001353858">
    <property type="component" value="Unassembled WGS sequence"/>
</dbReference>